<gene>
    <name evidence="2" type="ORF">METZ01_LOCUS151300</name>
</gene>
<accession>A0A382AA83</accession>
<protein>
    <submittedName>
        <fullName evidence="2">Uncharacterized protein</fullName>
    </submittedName>
</protein>
<feature type="transmembrane region" description="Helical" evidence="1">
    <location>
        <begin position="7"/>
        <end position="26"/>
    </location>
</feature>
<name>A0A382AA83_9ZZZZ</name>
<feature type="transmembrane region" description="Helical" evidence="1">
    <location>
        <begin position="46"/>
        <end position="70"/>
    </location>
</feature>
<keyword evidence="1" id="KW-0472">Membrane</keyword>
<keyword evidence="1" id="KW-0812">Transmembrane</keyword>
<dbReference type="EMBL" id="UINC01024567">
    <property type="protein sequence ID" value="SVA98446.1"/>
    <property type="molecule type" value="Genomic_DNA"/>
</dbReference>
<keyword evidence="1" id="KW-1133">Transmembrane helix</keyword>
<proteinExistence type="predicted"/>
<dbReference type="AlphaFoldDB" id="A0A382AA83"/>
<evidence type="ECO:0000256" key="1">
    <source>
        <dbReference type="SAM" id="Phobius"/>
    </source>
</evidence>
<organism evidence="2">
    <name type="scientific">marine metagenome</name>
    <dbReference type="NCBI Taxonomy" id="408172"/>
    <lineage>
        <taxon>unclassified sequences</taxon>
        <taxon>metagenomes</taxon>
        <taxon>ecological metagenomes</taxon>
    </lineage>
</organism>
<reference evidence="2" key="1">
    <citation type="submission" date="2018-05" db="EMBL/GenBank/DDBJ databases">
        <authorList>
            <person name="Lanie J.A."/>
            <person name="Ng W.-L."/>
            <person name="Kazmierczak K.M."/>
            <person name="Andrzejewski T.M."/>
            <person name="Davidsen T.M."/>
            <person name="Wayne K.J."/>
            <person name="Tettelin H."/>
            <person name="Glass J.I."/>
            <person name="Rusch D."/>
            <person name="Podicherti R."/>
            <person name="Tsui H.-C.T."/>
            <person name="Winkler M.E."/>
        </authorList>
    </citation>
    <scope>NUCLEOTIDE SEQUENCE</scope>
</reference>
<feature type="transmembrane region" description="Helical" evidence="1">
    <location>
        <begin position="104"/>
        <end position="123"/>
    </location>
</feature>
<sequence>MKTVRTLLYLFSAFVMLSGVFLFLPWDWLNAFMALFGEYVFPHDSLVQYLVRMMLALTFWLGVLMAAAVYRAENDPLFPLILGLTFLSLAPVTVGLVWVYQLPLLFYIDAVSSVVIGVLFLVYRSLKMS</sequence>
<feature type="transmembrane region" description="Helical" evidence="1">
    <location>
        <begin position="77"/>
        <end position="98"/>
    </location>
</feature>
<evidence type="ECO:0000313" key="2">
    <source>
        <dbReference type="EMBL" id="SVA98446.1"/>
    </source>
</evidence>